<dbReference type="SUPFAM" id="SSF57850">
    <property type="entry name" value="RING/U-box"/>
    <property type="match status" value="1"/>
</dbReference>
<gene>
    <name evidence="2" type="ORF">LCGC14_0668850</name>
</gene>
<evidence type="ECO:0000259" key="1">
    <source>
        <dbReference type="PROSITE" id="PS50089"/>
    </source>
</evidence>
<dbReference type="InterPro" id="IPR001841">
    <property type="entry name" value="Znf_RING"/>
</dbReference>
<protein>
    <recommendedName>
        <fullName evidence="1">RING-type domain-containing protein</fullName>
    </recommendedName>
</protein>
<feature type="domain" description="RING-type" evidence="1">
    <location>
        <begin position="603"/>
        <end position="646"/>
    </location>
</feature>
<name>A0A0F9QWN4_9ZZZZ</name>
<sequence length="665" mass="78723">MSEVSSFTKDEITEIKATIAKSKSVPIQEEEIQDYLQSKLVPLMSFDFYSNYLENIEEFIDSYLKSSVVLDKVELFFNLKSIILRELNQIIQMLQNLNSNCANIKRLLKNGKNGNTYLENLYSKTKDLLRHSNDIASIVINSLKEEKNLFSNESYLWIELNKIKNLHFKFNRIPLDLDVWNELKELKTFIISLNETDKKRPKNKILTFHLDEIYQYYLAKDEKNITVFMELIYLLYLNKIIEINKGEEFINILERKEVNENLKKFIQPLSKEFIFDKLRNILLDIEDPNYVNSLKKQRISNFLPNIVDTFIKGLERKFQEKIQDVIEAEKFEEIANYYYQQIDEFSGVFDEIEDWVLTLENYLSPYENITKPLKQIFSNLSSEIIRRKNEYLTFIKTVKDEELRVSIRKYVDEKISDINDLIRNYEDKTSVIIKEEFPQLKKVKQILNESNSEIQRIKAEVFKKLESVRSNDVDIYQIIKLWEDNFNRKRQQLTFLISLLINKLFKSFKELIDKEGFLFATITEISDQTENFEELPLNFALSSFLAEKLSEDELRERISEIESKINHLNNSLGLYQVELSKLEIILANRVKLRKGISNSDVQCTVCHKYINFAKAKIITCPFCGSTYHYLCVAFWLSKYNSCPMCQNHFLEPHSGLFEEQGDQEL</sequence>
<evidence type="ECO:0000313" key="2">
    <source>
        <dbReference type="EMBL" id="KKN46834.1"/>
    </source>
</evidence>
<dbReference type="PROSITE" id="PS50089">
    <property type="entry name" value="ZF_RING_2"/>
    <property type="match status" value="1"/>
</dbReference>
<reference evidence="2" key="1">
    <citation type="journal article" date="2015" name="Nature">
        <title>Complex archaea that bridge the gap between prokaryotes and eukaryotes.</title>
        <authorList>
            <person name="Spang A."/>
            <person name="Saw J.H."/>
            <person name="Jorgensen S.L."/>
            <person name="Zaremba-Niedzwiedzka K."/>
            <person name="Martijn J."/>
            <person name="Lind A.E."/>
            <person name="van Eijk R."/>
            <person name="Schleper C."/>
            <person name="Guy L."/>
            <person name="Ettema T.J."/>
        </authorList>
    </citation>
    <scope>NUCLEOTIDE SEQUENCE</scope>
</reference>
<comment type="caution">
    <text evidence="2">The sequence shown here is derived from an EMBL/GenBank/DDBJ whole genome shotgun (WGS) entry which is preliminary data.</text>
</comment>
<organism evidence="2">
    <name type="scientific">marine sediment metagenome</name>
    <dbReference type="NCBI Taxonomy" id="412755"/>
    <lineage>
        <taxon>unclassified sequences</taxon>
        <taxon>metagenomes</taxon>
        <taxon>ecological metagenomes</taxon>
    </lineage>
</organism>
<proteinExistence type="predicted"/>
<dbReference type="EMBL" id="LAZR01001309">
    <property type="protein sequence ID" value="KKN46834.1"/>
    <property type="molecule type" value="Genomic_DNA"/>
</dbReference>
<dbReference type="Gene3D" id="3.30.40.10">
    <property type="entry name" value="Zinc/RING finger domain, C3HC4 (zinc finger)"/>
    <property type="match status" value="1"/>
</dbReference>
<dbReference type="InterPro" id="IPR013083">
    <property type="entry name" value="Znf_RING/FYVE/PHD"/>
</dbReference>
<dbReference type="AlphaFoldDB" id="A0A0F9QWN4"/>
<accession>A0A0F9QWN4</accession>